<dbReference type="PANTHER" id="PTHR43046:SF14">
    <property type="entry name" value="MUTT_NUDIX FAMILY PROTEIN"/>
    <property type="match status" value="1"/>
</dbReference>
<dbReference type="GeneID" id="93159038"/>
<comment type="caution">
    <text evidence="4">The sequence shown here is derived from an EMBL/GenBank/DDBJ whole genome shotgun (WGS) entry which is preliminary data.</text>
</comment>
<dbReference type="PROSITE" id="PS00893">
    <property type="entry name" value="NUDIX_BOX"/>
    <property type="match status" value="1"/>
</dbReference>
<organism evidence="4 5">
    <name type="scientific">Holdemanella porci</name>
    <dbReference type="NCBI Taxonomy" id="2652276"/>
    <lineage>
        <taxon>Bacteria</taxon>
        <taxon>Bacillati</taxon>
        <taxon>Bacillota</taxon>
        <taxon>Erysipelotrichia</taxon>
        <taxon>Erysipelotrichales</taxon>
        <taxon>Erysipelotrichaceae</taxon>
        <taxon>Holdemanella</taxon>
    </lineage>
</organism>
<dbReference type="InterPro" id="IPR015797">
    <property type="entry name" value="NUDIX_hydrolase-like_dom_sf"/>
</dbReference>
<protein>
    <submittedName>
        <fullName evidence="4">NUDIX hydrolase</fullName>
    </submittedName>
</protein>
<keyword evidence="2 4" id="KW-0378">Hydrolase</keyword>
<name>A0A6N7VHQ2_9FIRM</name>
<dbReference type="InterPro" id="IPR020084">
    <property type="entry name" value="NUDIX_hydrolase_CS"/>
</dbReference>
<dbReference type="GO" id="GO:0016787">
    <property type="term" value="F:hydrolase activity"/>
    <property type="evidence" value="ECO:0007669"/>
    <property type="project" value="UniProtKB-KW"/>
</dbReference>
<reference evidence="4 5" key="1">
    <citation type="submission" date="2019-08" db="EMBL/GenBank/DDBJ databases">
        <title>In-depth cultivation of the pig gut microbiome towards novel bacterial diversity and tailored functional studies.</title>
        <authorList>
            <person name="Wylensek D."/>
            <person name="Hitch T.C.A."/>
            <person name="Clavel T."/>
        </authorList>
    </citation>
    <scope>NUCLEOTIDE SEQUENCE [LARGE SCALE GENOMIC DNA]</scope>
    <source>
        <strain evidence="4 5">LKV-472-APC-3</strain>
    </source>
</reference>
<dbReference type="CDD" id="cd04693">
    <property type="entry name" value="NUDIX_Hydrolase"/>
    <property type="match status" value="1"/>
</dbReference>
<evidence type="ECO:0000259" key="3">
    <source>
        <dbReference type="PROSITE" id="PS51462"/>
    </source>
</evidence>
<proteinExistence type="predicted"/>
<dbReference type="RefSeq" id="WP_154556224.1">
    <property type="nucleotide sequence ID" value="NZ_JAQCYS010000021.1"/>
</dbReference>
<dbReference type="Gene3D" id="3.90.79.10">
    <property type="entry name" value="Nucleoside Triphosphate Pyrophosphohydrolase"/>
    <property type="match status" value="1"/>
</dbReference>
<dbReference type="PROSITE" id="PS51462">
    <property type="entry name" value="NUDIX"/>
    <property type="match status" value="1"/>
</dbReference>
<dbReference type="PANTHER" id="PTHR43046">
    <property type="entry name" value="GDP-MANNOSE MANNOSYL HYDROLASE"/>
    <property type="match status" value="1"/>
</dbReference>
<dbReference type="EMBL" id="VUMR01000035">
    <property type="protein sequence ID" value="MSS56639.1"/>
    <property type="molecule type" value="Genomic_DNA"/>
</dbReference>
<evidence type="ECO:0000256" key="2">
    <source>
        <dbReference type="ARBA" id="ARBA00022801"/>
    </source>
</evidence>
<evidence type="ECO:0000313" key="5">
    <source>
        <dbReference type="Proteomes" id="UP000434241"/>
    </source>
</evidence>
<gene>
    <name evidence="4" type="ORF">FYJ55_07000</name>
</gene>
<dbReference type="InterPro" id="IPR000086">
    <property type="entry name" value="NUDIX_hydrolase_dom"/>
</dbReference>
<keyword evidence="5" id="KW-1185">Reference proteome</keyword>
<dbReference type="AlphaFoldDB" id="A0A6N7VHQ2"/>
<feature type="domain" description="Nudix hydrolase" evidence="3">
    <location>
        <begin position="30"/>
        <end position="168"/>
    </location>
</feature>
<sequence length="168" mass="19827">MSEFVDLYDRNRKFLNRVVDRNTYLFQPGEFMMYVLAILENEEGKFLVTQRALDKKWAAGGWEMPGGGAKSKESSLDAIKREVKEETGLDVINGHVVYSYFNEDQKRHDNYFVDIYHFRFDFQLSDVTLNTRESIDCRCVSLDELVAMNNEDEFLHFERIMKALQQKK</sequence>
<comment type="cofactor">
    <cofactor evidence="1">
        <name>Mg(2+)</name>
        <dbReference type="ChEBI" id="CHEBI:18420"/>
    </cofactor>
</comment>
<dbReference type="SUPFAM" id="SSF55811">
    <property type="entry name" value="Nudix"/>
    <property type="match status" value="1"/>
</dbReference>
<dbReference type="Pfam" id="PF00293">
    <property type="entry name" value="NUDIX"/>
    <property type="match status" value="1"/>
</dbReference>
<accession>A0A6N7VHQ2</accession>
<evidence type="ECO:0000256" key="1">
    <source>
        <dbReference type="ARBA" id="ARBA00001946"/>
    </source>
</evidence>
<dbReference type="Proteomes" id="UP000434241">
    <property type="component" value="Unassembled WGS sequence"/>
</dbReference>
<evidence type="ECO:0000313" key="4">
    <source>
        <dbReference type="EMBL" id="MSS56639.1"/>
    </source>
</evidence>